<evidence type="ECO:0000313" key="3">
    <source>
        <dbReference type="EMBL" id="TWJ14732.1"/>
    </source>
</evidence>
<proteinExistence type="predicted"/>
<dbReference type="InterPro" id="IPR027417">
    <property type="entry name" value="P-loop_NTPase"/>
</dbReference>
<dbReference type="Proteomes" id="UP000321617">
    <property type="component" value="Unassembled WGS sequence"/>
</dbReference>
<comment type="caution">
    <text evidence="3">The sequence shown here is derived from an EMBL/GenBank/DDBJ whole genome shotgun (WGS) entry which is preliminary data.</text>
</comment>
<dbReference type="SUPFAM" id="SSF52540">
    <property type="entry name" value="P-loop containing nucleoside triphosphate hydrolases"/>
    <property type="match status" value="1"/>
</dbReference>
<protein>
    <recommendedName>
        <fullName evidence="2">NB-ARC domain-containing protein</fullName>
    </recommendedName>
</protein>
<feature type="region of interest" description="Disordered" evidence="1">
    <location>
        <begin position="1"/>
        <end position="20"/>
    </location>
</feature>
<dbReference type="Pfam" id="PF00931">
    <property type="entry name" value="NB-ARC"/>
    <property type="match status" value="1"/>
</dbReference>
<dbReference type="PRINTS" id="PR00364">
    <property type="entry name" value="DISEASERSIST"/>
</dbReference>
<reference evidence="3 4" key="1">
    <citation type="journal article" date="2013" name="Stand. Genomic Sci.">
        <title>Genomic Encyclopedia of Type Strains, Phase I: The one thousand microbial genomes (KMG-I) project.</title>
        <authorList>
            <person name="Kyrpides N.C."/>
            <person name="Woyke T."/>
            <person name="Eisen J.A."/>
            <person name="Garrity G."/>
            <person name="Lilburn T.G."/>
            <person name="Beck B.J."/>
            <person name="Whitman W.B."/>
            <person name="Hugenholtz P."/>
            <person name="Klenk H.P."/>
        </authorList>
    </citation>
    <scope>NUCLEOTIDE SEQUENCE [LARGE SCALE GENOMIC DNA]</scope>
    <source>
        <strain evidence="3 4">DSM 45044</strain>
    </source>
</reference>
<dbReference type="Gene3D" id="1.25.40.10">
    <property type="entry name" value="Tetratricopeptide repeat domain"/>
    <property type="match status" value="2"/>
</dbReference>
<evidence type="ECO:0000256" key="1">
    <source>
        <dbReference type="SAM" id="MobiDB-lite"/>
    </source>
</evidence>
<dbReference type="PANTHER" id="PTHR46082">
    <property type="entry name" value="ATP/GTP-BINDING PROTEIN-RELATED"/>
    <property type="match status" value="1"/>
</dbReference>
<sequence>MDRPNAVHVHGGQFGSGNHQHNHYHVVRPEPDWPLRIGVTPVVADGWQSRDTDDLLAAAEGCAVLTGMGGVGKTQSAARYAERRWRDGLDLLVWVTDADRDTVSAEYARAYAAVSGENEPDTAAAAARFRNWLTTTSRRWLVVLDDVGSPAGLSGLWPPTAPAGMTVVTTRRTDAAFGGGGRRLLPVGMFSVAGARAFLARRLAADQLTEAAELAEDLGYLPLALSHVSAYLRDLDLDCAAYRARFHDHRRRLPDLFPDRDSLPDDYPTTVAATWSLSIEAADRLRPAGLAGELLDLASLLYEHGIPVSVLTSAPVRAACGGVSGADVVDALHNLRRFHLAEVGDARVRLHALVGRAVRERLAGERLHALAHLAADALMAVWPDLCVTDQHTFAWQNNAVALYSGVGDVLHRARDGTDAPAGVHPVVFRLGRRFEAGGSDVAVAFYRDVVAQCRRVQGADHPDTWRARLRLAAAHENAGELDTARRELTGLLTRQRAVLGADAEATLRTRGELARVAAGLGDATAVAEFDAVLADAERVLGAEHLLTLLIRGNRTHLWIRRRDFRRAGEEAASLPADVERILGPDHLLTLAVKENAAWLSGVGNPDTAIRLLTDVLSARNRLQGPDHVDVLTLRGGLVFWRREAGDVSGALEDSIRLVNDDLRVLGVRHPVTLAAYGLTIQLIADSGDHARAVELTADYLPAVTRVHGPDSAEVFAGRAKLAEWRGLAGDTAAAISELTGVLADQRRLRGDDDPATLAMRLDLAAAHWRAGDPACSLREYESVSADAERTLGPDNQITVNARVEYGFRLAWSGDTERAVELLAESAAAYDRWYGAGSPTAREITRELSRLRNPLAR</sequence>
<gene>
    <name evidence="3" type="ORF">LX16_0421</name>
</gene>
<dbReference type="OrthoDB" id="580767at2"/>
<dbReference type="InterPro" id="IPR053137">
    <property type="entry name" value="NLR-like"/>
</dbReference>
<evidence type="ECO:0000313" key="4">
    <source>
        <dbReference type="Proteomes" id="UP000321617"/>
    </source>
</evidence>
<dbReference type="PANTHER" id="PTHR46082:SF6">
    <property type="entry name" value="AAA+ ATPASE DOMAIN-CONTAINING PROTEIN-RELATED"/>
    <property type="match status" value="1"/>
</dbReference>
<dbReference type="EMBL" id="VLLL01000005">
    <property type="protein sequence ID" value="TWJ14732.1"/>
    <property type="molecule type" value="Genomic_DNA"/>
</dbReference>
<dbReference type="InterPro" id="IPR002182">
    <property type="entry name" value="NB-ARC"/>
</dbReference>
<dbReference type="RefSeq" id="WP_147132264.1">
    <property type="nucleotide sequence ID" value="NZ_BAABIJ010000001.1"/>
</dbReference>
<organism evidence="3 4">
    <name type="scientific">Stackebrandtia albiflava</name>
    <dbReference type="NCBI Taxonomy" id="406432"/>
    <lineage>
        <taxon>Bacteria</taxon>
        <taxon>Bacillati</taxon>
        <taxon>Actinomycetota</taxon>
        <taxon>Actinomycetes</taxon>
        <taxon>Glycomycetales</taxon>
        <taxon>Glycomycetaceae</taxon>
        <taxon>Stackebrandtia</taxon>
    </lineage>
</organism>
<feature type="domain" description="NB-ARC" evidence="2">
    <location>
        <begin position="63"/>
        <end position="172"/>
    </location>
</feature>
<accession>A0A562VA34</accession>
<dbReference type="InterPro" id="IPR011990">
    <property type="entry name" value="TPR-like_helical_dom_sf"/>
</dbReference>
<dbReference type="Gene3D" id="3.40.50.300">
    <property type="entry name" value="P-loop containing nucleotide triphosphate hydrolases"/>
    <property type="match status" value="1"/>
</dbReference>
<name>A0A562VA34_9ACTN</name>
<dbReference type="SUPFAM" id="SSF48452">
    <property type="entry name" value="TPR-like"/>
    <property type="match status" value="2"/>
</dbReference>
<evidence type="ECO:0000259" key="2">
    <source>
        <dbReference type="Pfam" id="PF00931"/>
    </source>
</evidence>
<dbReference type="AlphaFoldDB" id="A0A562VA34"/>
<keyword evidence="4" id="KW-1185">Reference proteome</keyword>